<keyword evidence="1" id="KW-1133">Transmembrane helix</keyword>
<evidence type="ECO:0000313" key="3">
    <source>
        <dbReference type="WBParaSite" id="ACRNAN_scaffold6707.g12417.t1"/>
    </source>
</evidence>
<keyword evidence="1" id="KW-0472">Membrane</keyword>
<sequence>MVIYGIKSHESWTCVLYLVVNGISILFFSFITISIFLLCFLLPNFLIKDFYINDEKEFDQYFEEDEKNLSLEEKVRLLLFILTAYTSAFVFVTLCFMLIYYCFMKNPAQVEKDGYEQLEENLNKDIP</sequence>
<organism evidence="2 3">
    <name type="scientific">Acrobeloides nanus</name>
    <dbReference type="NCBI Taxonomy" id="290746"/>
    <lineage>
        <taxon>Eukaryota</taxon>
        <taxon>Metazoa</taxon>
        <taxon>Ecdysozoa</taxon>
        <taxon>Nematoda</taxon>
        <taxon>Chromadorea</taxon>
        <taxon>Rhabditida</taxon>
        <taxon>Tylenchina</taxon>
        <taxon>Cephalobomorpha</taxon>
        <taxon>Cephaloboidea</taxon>
        <taxon>Cephalobidae</taxon>
        <taxon>Acrobeloides</taxon>
    </lineage>
</organism>
<evidence type="ECO:0000256" key="1">
    <source>
        <dbReference type="SAM" id="Phobius"/>
    </source>
</evidence>
<dbReference type="WBParaSite" id="ACRNAN_scaffold6707.g12417.t1">
    <property type="protein sequence ID" value="ACRNAN_scaffold6707.g12417.t1"/>
    <property type="gene ID" value="ACRNAN_scaffold6707.g12417"/>
</dbReference>
<keyword evidence="1" id="KW-0812">Transmembrane</keyword>
<name>A0A914EBS8_9BILA</name>
<feature type="transmembrane region" description="Helical" evidence="1">
    <location>
        <begin position="77"/>
        <end position="101"/>
    </location>
</feature>
<dbReference type="Proteomes" id="UP000887540">
    <property type="component" value="Unplaced"/>
</dbReference>
<protein>
    <submittedName>
        <fullName evidence="3">Uncharacterized protein</fullName>
    </submittedName>
</protein>
<reference evidence="3" key="1">
    <citation type="submission" date="2022-11" db="UniProtKB">
        <authorList>
            <consortium name="WormBaseParasite"/>
        </authorList>
    </citation>
    <scope>IDENTIFICATION</scope>
</reference>
<proteinExistence type="predicted"/>
<dbReference type="AlphaFoldDB" id="A0A914EBS8"/>
<feature type="transmembrane region" description="Helical" evidence="1">
    <location>
        <begin position="15"/>
        <end position="42"/>
    </location>
</feature>
<keyword evidence="2" id="KW-1185">Reference proteome</keyword>
<accession>A0A914EBS8</accession>
<evidence type="ECO:0000313" key="2">
    <source>
        <dbReference type="Proteomes" id="UP000887540"/>
    </source>
</evidence>